<reference evidence="1" key="1">
    <citation type="submission" date="2019-08" db="EMBL/GenBank/DDBJ databases">
        <authorList>
            <person name="Kucharzyk K."/>
            <person name="Murdoch R.W."/>
            <person name="Higgins S."/>
            <person name="Loffler F."/>
        </authorList>
    </citation>
    <scope>NUCLEOTIDE SEQUENCE</scope>
</reference>
<dbReference type="EMBL" id="VSSQ01082720">
    <property type="protein sequence ID" value="MPN31250.1"/>
    <property type="molecule type" value="Genomic_DNA"/>
</dbReference>
<organism evidence="1">
    <name type="scientific">bioreactor metagenome</name>
    <dbReference type="NCBI Taxonomy" id="1076179"/>
    <lineage>
        <taxon>unclassified sequences</taxon>
        <taxon>metagenomes</taxon>
        <taxon>ecological metagenomes</taxon>
    </lineage>
</organism>
<accession>A0A645GXY2</accession>
<evidence type="ECO:0000313" key="1">
    <source>
        <dbReference type="EMBL" id="MPN31250.1"/>
    </source>
</evidence>
<comment type="caution">
    <text evidence="1">The sequence shown here is derived from an EMBL/GenBank/DDBJ whole genome shotgun (WGS) entry which is preliminary data.</text>
</comment>
<protein>
    <submittedName>
        <fullName evidence="1">Uncharacterized protein</fullName>
    </submittedName>
</protein>
<gene>
    <name evidence="1" type="ORF">SDC9_178724</name>
</gene>
<sequence length="54" mass="5916">MSAAVCVHDIGDGHPAAFHIVNFEVVGVAEMLEYRVVFFLIGDSYAGQFMPPFL</sequence>
<dbReference type="AlphaFoldDB" id="A0A645GXY2"/>
<proteinExistence type="predicted"/>
<name>A0A645GXY2_9ZZZZ</name>